<dbReference type="Proteomes" id="UP000276940">
    <property type="component" value="Unassembled WGS sequence"/>
</dbReference>
<dbReference type="AlphaFoldDB" id="A0A3M6SAT9"/>
<feature type="compositionally biased region" description="Low complexity" evidence="1">
    <location>
        <begin position="290"/>
        <end position="299"/>
    </location>
</feature>
<evidence type="ECO:0000313" key="2">
    <source>
        <dbReference type="EMBL" id="RMX24401.1"/>
    </source>
</evidence>
<evidence type="ECO:0000256" key="1">
    <source>
        <dbReference type="SAM" id="MobiDB-lite"/>
    </source>
</evidence>
<dbReference type="Pfam" id="PF03837">
    <property type="entry name" value="RecT"/>
    <property type="match status" value="1"/>
</dbReference>
<name>A0A3M6SAT9_LIMRT</name>
<proteinExistence type="predicted"/>
<comment type="caution">
    <text evidence="2">The sequence shown here is derived from an EMBL/GenBank/DDBJ whole genome shotgun (WGS) entry which is preliminary data.</text>
</comment>
<dbReference type="EMBL" id="PTLS01000053">
    <property type="protein sequence ID" value="RMX24401.1"/>
    <property type="molecule type" value="Genomic_DNA"/>
</dbReference>
<dbReference type="GO" id="GO:0006259">
    <property type="term" value="P:DNA metabolic process"/>
    <property type="evidence" value="ECO:0007669"/>
    <property type="project" value="InterPro"/>
</dbReference>
<dbReference type="RefSeq" id="WP_124216609.1">
    <property type="nucleotide sequence ID" value="NZ_PTLS01000053.1"/>
</dbReference>
<feature type="region of interest" description="Disordered" evidence="1">
    <location>
        <begin position="245"/>
        <end position="330"/>
    </location>
</feature>
<sequence length="330" mass="36392">MNNEVAINQELQDKANNILKSVNINQIGALAVGQLRTVIDARINKQQNQGLDLPANYSVSNALTQALLRLQSVKTKGKTPVLQACTPNSIIQSLMDMVVQGLSPAKDQCYFIAYGNELQLRRSYFGTTAALLRLENITDVDAQAIYEGDQVNTSIDRHGHLVLDTENTHLDWTNQDNELIGAYAIITTADGVDHLTIMTKKQIKVSWNQSKTHDVQNKFGSEMAKRTVLNRAAKMFINTSDDSDLLTGAINDTTSNEYDERRDVTPVEDEKQSTDELLEGFQKSQEAKAKGVSNNGNNNEGKEESSEEIANGQTELFSKGTIKPADEADS</sequence>
<accession>A0A3M6SAT9</accession>
<feature type="compositionally biased region" description="Basic and acidic residues" evidence="1">
    <location>
        <begin position="258"/>
        <end position="274"/>
    </location>
</feature>
<dbReference type="GO" id="GO:0003677">
    <property type="term" value="F:DNA binding"/>
    <property type="evidence" value="ECO:0007669"/>
    <property type="project" value="InterPro"/>
</dbReference>
<dbReference type="InterPro" id="IPR018330">
    <property type="entry name" value="RecT_fam"/>
</dbReference>
<reference evidence="2 3" key="1">
    <citation type="journal article" date="2018" name="J Appl Environ Microbiol">
        <title>The gut symbionts Lactobacillus reuteri R2lc and 2010 encode a polyketide synthase cluster that activates the mammalian aryl-hydrocarbon receptor.</title>
        <authorList>
            <person name="Ozcam M."/>
            <person name="Roos S."/>
            <person name="Van Pijkeren J.P."/>
        </authorList>
    </citation>
    <scope>NUCLEOTIDE SEQUENCE [LARGE SCALE GENOMIC DNA]</scope>
    <source>
        <strain evidence="2 3">R2lc</strain>
    </source>
</reference>
<evidence type="ECO:0000313" key="3">
    <source>
        <dbReference type="Proteomes" id="UP000276940"/>
    </source>
</evidence>
<gene>
    <name evidence="2" type="ORF">C5O77_10110</name>
</gene>
<organism evidence="2 3">
    <name type="scientific">Limosilactobacillus reuteri</name>
    <name type="common">Lactobacillus reuteri</name>
    <dbReference type="NCBI Taxonomy" id="1598"/>
    <lineage>
        <taxon>Bacteria</taxon>
        <taxon>Bacillati</taxon>
        <taxon>Bacillota</taxon>
        <taxon>Bacilli</taxon>
        <taxon>Lactobacillales</taxon>
        <taxon>Lactobacillaceae</taxon>
        <taxon>Limosilactobacillus</taxon>
    </lineage>
</organism>
<protein>
    <submittedName>
        <fullName evidence="2">Recombinase RecT</fullName>
    </submittedName>
</protein>